<dbReference type="Proteomes" id="UP000634476">
    <property type="component" value="Unassembled WGS sequence"/>
</dbReference>
<sequence>MWNMAKAIEQPVPGITVGHALLARSRGAPQPVDKIVHDGDTINIAADGNFGVRLLGVDAPEVSFELPRNTAFPDWPKSFVKISNPAWTQFLTDPFAPGLEPLPLRASLHAYLLTKLDAGTAANHAAHGGPPTQALKDMISSDIAEQGLTGETFKLRLAFAHEILDRYGRLLCYVNRDQKAKPRPAPYNERLLAGGHVMPYLIWPNVDPFVRQENKVAQAVPAPGSARELAERGALGQARDSVRRARQAGAGLWNPADPLKLHAFELRFLAGRRAPDRYVLDLSDSSHELLHPQSYHRIPNPEDRLYVNAEHAPLWAEKGWSVPPL</sequence>
<organism evidence="1 2">
    <name type="scientific">Planobispora takensis</name>
    <dbReference type="NCBI Taxonomy" id="1367882"/>
    <lineage>
        <taxon>Bacteria</taxon>
        <taxon>Bacillati</taxon>
        <taxon>Actinomycetota</taxon>
        <taxon>Actinomycetes</taxon>
        <taxon>Streptosporangiales</taxon>
        <taxon>Streptosporangiaceae</taxon>
        <taxon>Planobispora</taxon>
    </lineage>
</organism>
<name>A0A8J3T0E8_9ACTN</name>
<evidence type="ECO:0000313" key="2">
    <source>
        <dbReference type="Proteomes" id="UP000634476"/>
    </source>
</evidence>
<gene>
    <name evidence="1" type="ORF">Pta02_46080</name>
</gene>
<accession>A0A8J3T0E8</accession>
<protein>
    <recommendedName>
        <fullName evidence="3">Nuclease</fullName>
    </recommendedName>
</protein>
<reference evidence="1" key="1">
    <citation type="submission" date="2021-01" db="EMBL/GenBank/DDBJ databases">
        <title>Whole genome shotgun sequence of Planobispora takensis NBRC 109077.</title>
        <authorList>
            <person name="Komaki H."/>
            <person name="Tamura T."/>
        </authorList>
    </citation>
    <scope>NUCLEOTIDE SEQUENCE</scope>
    <source>
        <strain evidence="1">NBRC 109077</strain>
    </source>
</reference>
<comment type="caution">
    <text evidence="1">The sequence shown here is derived from an EMBL/GenBank/DDBJ whole genome shotgun (WGS) entry which is preliminary data.</text>
</comment>
<dbReference type="AlphaFoldDB" id="A0A8J3T0E8"/>
<dbReference type="InterPro" id="IPR035437">
    <property type="entry name" value="SNase_OB-fold_sf"/>
</dbReference>
<proteinExistence type="predicted"/>
<evidence type="ECO:0008006" key="3">
    <source>
        <dbReference type="Google" id="ProtNLM"/>
    </source>
</evidence>
<dbReference type="Gene3D" id="2.40.50.90">
    <property type="match status" value="1"/>
</dbReference>
<evidence type="ECO:0000313" key="1">
    <source>
        <dbReference type="EMBL" id="GII02600.1"/>
    </source>
</evidence>
<keyword evidence="2" id="KW-1185">Reference proteome</keyword>
<dbReference type="EMBL" id="BOOK01000033">
    <property type="protein sequence ID" value="GII02600.1"/>
    <property type="molecule type" value="Genomic_DNA"/>
</dbReference>